<keyword evidence="6" id="KW-1185">Reference proteome</keyword>
<protein>
    <recommendedName>
        <fullName evidence="4">RIC1 C-terminal alpha solenoid region domain-containing protein</fullName>
    </recommendedName>
</protein>
<comment type="subcellular location">
    <subcellularLocation>
        <location evidence="1">Membrane</location>
    </subcellularLocation>
</comment>
<organism evidence="5 6">
    <name type="scientific">Talaromyces atroroseus</name>
    <dbReference type="NCBI Taxonomy" id="1441469"/>
    <lineage>
        <taxon>Eukaryota</taxon>
        <taxon>Fungi</taxon>
        <taxon>Dikarya</taxon>
        <taxon>Ascomycota</taxon>
        <taxon>Pezizomycotina</taxon>
        <taxon>Eurotiomycetes</taxon>
        <taxon>Eurotiomycetidae</taxon>
        <taxon>Eurotiales</taxon>
        <taxon>Trichocomaceae</taxon>
        <taxon>Talaromyces</taxon>
        <taxon>Talaromyces sect. Trachyspermi</taxon>
    </lineage>
</organism>
<proteinExistence type="predicted"/>
<dbReference type="Pfam" id="PF25440">
    <property type="entry name" value="Beta-prop_RIC1_2nd"/>
    <property type="match status" value="1"/>
</dbReference>
<dbReference type="GO" id="GO:0042147">
    <property type="term" value="P:retrograde transport, endosome to Golgi"/>
    <property type="evidence" value="ECO:0007669"/>
    <property type="project" value="TreeGrafter"/>
</dbReference>
<dbReference type="GO" id="GO:0005829">
    <property type="term" value="C:cytosol"/>
    <property type="evidence" value="ECO:0007669"/>
    <property type="project" value="TreeGrafter"/>
</dbReference>
<dbReference type="RefSeq" id="XP_020119044.1">
    <property type="nucleotide sequence ID" value="XM_020267973.1"/>
</dbReference>
<feature type="compositionally biased region" description="Basic and acidic residues" evidence="3">
    <location>
        <begin position="31"/>
        <end position="47"/>
    </location>
</feature>
<evidence type="ECO:0000256" key="1">
    <source>
        <dbReference type="ARBA" id="ARBA00004370"/>
    </source>
</evidence>
<dbReference type="STRING" id="1441469.A0A225AHZ7"/>
<dbReference type="Proteomes" id="UP000214365">
    <property type="component" value="Unassembled WGS sequence"/>
</dbReference>
<sequence>MYWLNGVPRVYAVNGPSIFLTPTSDNEVSGDELREDERVQHETREASRGGQEPNTAWAEEVIHGLCVSRNGHLFATMTESSISIWQTKPTVVVAAVTRSNTSLSTYGPNVSLQLHPDSTILVVQTQKGYLLTYTIASDSNARVYQQQFDHSNPHRRQQLARHFGSEEFNGIRDVSIRFRMAIKVESGIVKALALDNELLVATLKPAAIQCIRWTPDKNGTQTTSELLSRILSTPKKTIVTEMVYDRAMSLLIWVTSDGHAFTVQRKSDTPEPEQTAKLFKGHCFHTPANDENKAIRAAVNARFSLLAVSCTNGEILVYTAKDYVGNVVLSYRLQPPASTTVTGDLTFMSYSPDGYCLFAGYENGWADWSVFGKAGGNSFTADRSMAESNSEDWLTGVSMGCWIGGGSDIILSAQKDRRIWLLETARSALTGCYSPANLSRALLQTGTEIILYRGHDLPDLMTISGKDSLWHHAQYPPTYLHAQWPIRACVVSQDGRYVSIAGRRGLAHYSVTSGRWKTFEDPKAENSFAVRGGMCWYGHILIAAVESNGSYELRLYSRELSLTNHNVLHTEYLPSPAVFIGPSGEDSLLVYTYDNILYHYVINSTYGSVSLVPVGQIAFHGIVRAPTRVRSISWILPEEQMRNGDPSQDVKVASVLLLVDGNLVLLQPSVSDSGDLKYDMRIVAQDVEYYVLMRDQLSFNFAPPAEEAVPTSPSAEVVLKAAQSNLSLRDSLWMFCGRDLVAWSDIQEVLRRDDVPKPLPVPVDFYPLSVLLNKGIILGVESEMIQRRDITFSILKYAIRTHLFLPYFLRHSLANVDMPSALSLSHYYSHLSYFPHALEVLLHHVLDDAVDGASQGESQNEPRQPLLPSVISFLQASLSADIYLDIVVQCTRKNEIRSWRTLFAHLPPPKDLFEQALKLKSLKTAAGYLLILQALDEEEDEESSKTRTEDYAVRLLGLAAQKNDWDLCAELSRFLMALDGSGEMLRRTIDRVGLRRQKTGIAIEVNGRNTRGLGLSLPIPAVPSSLSPRRTQHRRRKGSDMSSITSDALSNLSPITSKTDDEAEETTASVSEGGSSGLDDSYPVS</sequence>
<dbReference type="InterPro" id="IPR009771">
    <property type="entry name" value="RIC1_C"/>
</dbReference>
<feature type="compositionally biased region" description="Polar residues" evidence="3">
    <location>
        <begin position="1040"/>
        <end position="1057"/>
    </location>
</feature>
<feature type="region of interest" description="Disordered" evidence="3">
    <location>
        <begin position="1014"/>
        <end position="1085"/>
    </location>
</feature>
<dbReference type="InterPro" id="IPR040096">
    <property type="entry name" value="Ric1"/>
</dbReference>
<feature type="domain" description="RIC1 C-terminal alpha solenoid region" evidence="4">
    <location>
        <begin position="807"/>
        <end position="993"/>
    </location>
</feature>
<dbReference type="PANTHER" id="PTHR22746">
    <property type="entry name" value="RAB6A-GEF COMPLEX PARTNER PROTEIN 1"/>
    <property type="match status" value="1"/>
</dbReference>
<dbReference type="GO" id="GO:0000139">
    <property type="term" value="C:Golgi membrane"/>
    <property type="evidence" value="ECO:0007669"/>
    <property type="project" value="TreeGrafter"/>
</dbReference>
<dbReference type="Pfam" id="PF07064">
    <property type="entry name" value="RIC1"/>
    <property type="match status" value="1"/>
</dbReference>
<dbReference type="OrthoDB" id="67540at2759"/>
<evidence type="ECO:0000259" key="4">
    <source>
        <dbReference type="Pfam" id="PF07064"/>
    </source>
</evidence>
<dbReference type="InterPro" id="IPR015943">
    <property type="entry name" value="WD40/YVTN_repeat-like_dom_sf"/>
</dbReference>
<evidence type="ECO:0000256" key="2">
    <source>
        <dbReference type="ARBA" id="ARBA00023136"/>
    </source>
</evidence>
<dbReference type="GO" id="GO:0006886">
    <property type="term" value="P:intracellular protein transport"/>
    <property type="evidence" value="ECO:0007669"/>
    <property type="project" value="InterPro"/>
</dbReference>
<evidence type="ECO:0000256" key="3">
    <source>
        <dbReference type="SAM" id="MobiDB-lite"/>
    </source>
</evidence>
<feature type="region of interest" description="Disordered" evidence="3">
    <location>
        <begin position="22"/>
        <end position="53"/>
    </location>
</feature>
<keyword evidence="2" id="KW-0472">Membrane</keyword>
<dbReference type="PANTHER" id="PTHR22746:SF10">
    <property type="entry name" value="GUANINE NUCLEOTIDE EXCHANGE FACTOR SUBUNIT RIC1"/>
    <property type="match status" value="1"/>
</dbReference>
<dbReference type="Gene3D" id="2.130.10.10">
    <property type="entry name" value="YVTN repeat-like/Quinoprotein amine dehydrogenase"/>
    <property type="match status" value="1"/>
</dbReference>
<accession>A0A225AHZ7</accession>
<name>A0A225AHZ7_TALAT</name>
<evidence type="ECO:0000313" key="5">
    <source>
        <dbReference type="EMBL" id="OKL58923.1"/>
    </source>
</evidence>
<dbReference type="GO" id="GO:0034066">
    <property type="term" value="C:Ric1-Rgp1 guanyl-nucleotide exchange factor complex"/>
    <property type="evidence" value="ECO:0007669"/>
    <property type="project" value="InterPro"/>
</dbReference>
<dbReference type="SUPFAM" id="SSF82171">
    <property type="entry name" value="DPP6 N-terminal domain-like"/>
    <property type="match status" value="1"/>
</dbReference>
<reference evidence="5 6" key="1">
    <citation type="submission" date="2015-06" db="EMBL/GenBank/DDBJ databases">
        <title>Talaromyces atroroseus IBT 11181 draft genome.</title>
        <authorList>
            <person name="Rasmussen K.B."/>
            <person name="Rasmussen S."/>
            <person name="Petersen B."/>
            <person name="Sicheritz-Ponten T."/>
            <person name="Mortensen U.H."/>
            <person name="Thrane U."/>
        </authorList>
    </citation>
    <scope>NUCLEOTIDE SEQUENCE [LARGE SCALE GENOMIC DNA]</scope>
    <source>
        <strain evidence="5 6">IBT 11181</strain>
    </source>
</reference>
<evidence type="ECO:0000313" key="6">
    <source>
        <dbReference type="Proteomes" id="UP000214365"/>
    </source>
</evidence>
<dbReference type="EMBL" id="LFMY01000008">
    <property type="protein sequence ID" value="OKL58923.1"/>
    <property type="molecule type" value="Genomic_DNA"/>
</dbReference>
<dbReference type="AlphaFoldDB" id="A0A225AHZ7"/>
<dbReference type="GeneID" id="31005234"/>
<comment type="caution">
    <text evidence="5">The sequence shown here is derived from an EMBL/GenBank/DDBJ whole genome shotgun (WGS) entry which is preliminary data.</text>
</comment>
<gene>
    <name evidence="5" type="ORF">UA08_05478</name>
</gene>